<evidence type="ECO:0000313" key="3">
    <source>
        <dbReference type="Proteomes" id="UP000265520"/>
    </source>
</evidence>
<feature type="non-terminal residue" evidence="2">
    <location>
        <position position="1"/>
    </location>
</feature>
<organism evidence="2 3">
    <name type="scientific">Trifolium medium</name>
    <dbReference type="NCBI Taxonomy" id="97028"/>
    <lineage>
        <taxon>Eukaryota</taxon>
        <taxon>Viridiplantae</taxon>
        <taxon>Streptophyta</taxon>
        <taxon>Embryophyta</taxon>
        <taxon>Tracheophyta</taxon>
        <taxon>Spermatophyta</taxon>
        <taxon>Magnoliopsida</taxon>
        <taxon>eudicotyledons</taxon>
        <taxon>Gunneridae</taxon>
        <taxon>Pentapetalae</taxon>
        <taxon>rosids</taxon>
        <taxon>fabids</taxon>
        <taxon>Fabales</taxon>
        <taxon>Fabaceae</taxon>
        <taxon>Papilionoideae</taxon>
        <taxon>50 kb inversion clade</taxon>
        <taxon>NPAAA clade</taxon>
        <taxon>Hologalegina</taxon>
        <taxon>IRL clade</taxon>
        <taxon>Trifolieae</taxon>
        <taxon>Trifolium</taxon>
    </lineage>
</organism>
<comment type="caution">
    <text evidence="2">The sequence shown here is derived from an EMBL/GenBank/DDBJ whole genome shotgun (WGS) entry which is preliminary data.</text>
</comment>
<keyword evidence="3" id="KW-1185">Reference proteome</keyword>
<proteinExistence type="predicted"/>
<feature type="region of interest" description="Disordered" evidence="1">
    <location>
        <begin position="65"/>
        <end position="91"/>
    </location>
</feature>
<evidence type="ECO:0000256" key="1">
    <source>
        <dbReference type="SAM" id="MobiDB-lite"/>
    </source>
</evidence>
<name>A0A392SCF3_9FABA</name>
<protein>
    <submittedName>
        <fullName evidence="2">Uncharacterized protein</fullName>
    </submittedName>
</protein>
<sequence>TNVEPPRESGSEPDNVVVVATARGHIPPARSAIIRNSSTIQGSRTASLTSNRPILAITKQLTDASSLNASNHFDSRDMDTQVEKSGEGLKD</sequence>
<accession>A0A392SCF3</accession>
<evidence type="ECO:0000313" key="2">
    <source>
        <dbReference type="EMBL" id="MCI46623.1"/>
    </source>
</evidence>
<dbReference type="EMBL" id="LXQA010360112">
    <property type="protein sequence ID" value="MCI46623.1"/>
    <property type="molecule type" value="Genomic_DNA"/>
</dbReference>
<reference evidence="2 3" key="1">
    <citation type="journal article" date="2018" name="Front. Plant Sci.">
        <title>Red Clover (Trifolium pratense) and Zigzag Clover (T. medium) - A Picture of Genomic Similarities and Differences.</title>
        <authorList>
            <person name="Dluhosova J."/>
            <person name="Istvanek J."/>
            <person name="Nedelnik J."/>
            <person name="Repkova J."/>
        </authorList>
    </citation>
    <scope>NUCLEOTIDE SEQUENCE [LARGE SCALE GENOMIC DNA]</scope>
    <source>
        <strain evidence="3">cv. 10/8</strain>
        <tissue evidence="2">Leaf</tissue>
    </source>
</reference>
<dbReference type="AlphaFoldDB" id="A0A392SCF3"/>
<feature type="compositionally biased region" description="Basic and acidic residues" evidence="1">
    <location>
        <begin position="73"/>
        <end position="91"/>
    </location>
</feature>
<dbReference type="Proteomes" id="UP000265520">
    <property type="component" value="Unassembled WGS sequence"/>
</dbReference>